<dbReference type="PaxDb" id="55529-EKX40969"/>
<evidence type="ECO:0000259" key="2">
    <source>
        <dbReference type="PROSITE" id="PS51184"/>
    </source>
</evidence>
<proteinExistence type="predicted"/>
<keyword evidence="5" id="KW-1185">Reference proteome</keyword>
<dbReference type="PANTHER" id="PTHR12480">
    <property type="entry name" value="ARGININE DEMETHYLASE AND LYSYL-HYDROXYLASE JMJD"/>
    <property type="match status" value="1"/>
</dbReference>
<dbReference type="eggNOG" id="KOG2130">
    <property type="taxonomic scope" value="Eukaryota"/>
</dbReference>
<dbReference type="InterPro" id="IPR050910">
    <property type="entry name" value="JMJD6_ArgDemeth/LysHydrox"/>
</dbReference>
<organism evidence="3">
    <name type="scientific">Guillardia theta (strain CCMP2712)</name>
    <name type="common">Cryptophyte</name>
    <dbReference type="NCBI Taxonomy" id="905079"/>
    <lineage>
        <taxon>Eukaryota</taxon>
        <taxon>Cryptophyceae</taxon>
        <taxon>Pyrenomonadales</taxon>
        <taxon>Geminigeraceae</taxon>
        <taxon>Guillardia</taxon>
    </lineage>
</organism>
<dbReference type="PANTHER" id="PTHR12480:SF6">
    <property type="entry name" value="2-OXOGLUTARATE AND IRON-DEPENDENT OXYGENASE JMJD4"/>
    <property type="match status" value="1"/>
</dbReference>
<dbReference type="RefSeq" id="XP_005827949.1">
    <property type="nucleotide sequence ID" value="XM_005827892.1"/>
</dbReference>
<reference evidence="5" key="2">
    <citation type="submission" date="2012-11" db="EMBL/GenBank/DDBJ databases">
        <authorList>
            <person name="Kuo A."/>
            <person name="Curtis B.A."/>
            <person name="Tanifuji G."/>
            <person name="Burki F."/>
            <person name="Gruber A."/>
            <person name="Irimia M."/>
            <person name="Maruyama S."/>
            <person name="Arias M.C."/>
            <person name="Ball S.G."/>
            <person name="Gile G.H."/>
            <person name="Hirakawa Y."/>
            <person name="Hopkins J.F."/>
            <person name="Rensing S.A."/>
            <person name="Schmutz J."/>
            <person name="Symeonidi A."/>
            <person name="Elias M."/>
            <person name="Eveleigh R.J."/>
            <person name="Herman E.K."/>
            <person name="Klute M.J."/>
            <person name="Nakayama T."/>
            <person name="Obornik M."/>
            <person name="Reyes-Prieto A."/>
            <person name="Armbrust E.V."/>
            <person name="Aves S.J."/>
            <person name="Beiko R.G."/>
            <person name="Coutinho P."/>
            <person name="Dacks J.B."/>
            <person name="Durnford D.G."/>
            <person name="Fast N.M."/>
            <person name="Green B.R."/>
            <person name="Grisdale C."/>
            <person name="Hempe F."/>
            <person name="Henrissat B."/>
            <person name="Hoppner M.P."/>
            <person name="Ishida K.-I."/>
            <person name="Kim E."/>
            <person name="Koreny L."/>
            <person name="Kroth P.G."/>
            <person name="Liu Y."/>
            <person name="Malik S.-B."/>
            <person name="Maier U.G."/>
            <person name="McRose D."/>
            <person name="Mock T."/>
            <person name="Neilson J.A."/>
            <person name="Onodera N.T."/>
            <person name="Poole A.M."/>
            <person name="Pritham E.J."/>
            <person name="Richards T.A."/>
            <person name="Rocap G."/>
            <person name="Roy S.W."/>
            <person name="Sarai C."/>
            <person name="Schaack S."/>
            <person name="Shirato S."/>
            <person name="Slamovits C.H."/>
            <person name="Spencer D.F."/>
            <person name="Suzuki S."/>
            <person name="Worden A.Z."/>
            <person name="Zauner S."/>
            <person name="Barry K."/>
            <person name="Bell C."/>
            <person name="Bharti A.K."/>
            <person name="Crow J.A."/>
            <person name="Grimwood J."/>
            <person name="Kramer R."/>
            <person name="Lindquist E."/>
            <person name="Lucas S."/>
            <person name="Salamov A."/>
            <person name="McFadden G.I."/>
            <person name="Lane C.E."/>
            <person name="Keeling P.J."/>
            <person name="Gray M.W."/>
            <person name="Grigoriev I.V."/>
            <person name="Archibald J.M."/>
        </authorList>
    </citation>
    <scope>NUCLEOTIDE SEQUENCE</scope>
    <source>
        <strain evidence="5">CCMP2712</strain>
    </source>
</reference>
<reference evidence="4" key="3">
    <citation type="submission" date="2016-03" db="UniProtKB">
        <authorList>
            <consortium name="EnsemblProtists"/>
        </authorList>
    </citation>
    <scope>IDENTIFICATION</scope>
</reference>
<dbReference type="Proteomes" id="UP000011087">
    <property type="component" value="Unassembled WGS sequence"/>
</dbReference>
<evidence type="ECO:0000256" key="1">
    <source>
        <dbReference type="SAM" id="MobiDB-lite"/>
    </source>
</evidence>
<dbReference type="Gene3D" id="2.60.120.650">
    <property type="entry name" value="Cupin"/>
    <property type="match status" value="1"/>
</dbReference>
<dbReference type="GO" id="GO:0005737">
    <property type="term" value="C:cytoplasm"/>
    <property type="evidence" value="ECO:0007669"/>
    <property type="project" value="TreeGrafter"/>
</dbReference>
<dbReference type="InterPro" id="IPR041667">
    <property type="entry name" value="Cupin_8"/>
</dbReference>
<dbReference type="GO" id="GO:0016706">
    <property type="term" value="F:2-oxoglutarate-dependent dioxygenase activity"/>
    <property type="evidence" value="ECO:0007669"/>
    <property type="project" value="TreeGrafter"/>
</dbReference>
<dbReference type="AlphaFoldDB" id="L1IYI9"/>
<dbReference type="HOGENOM" id="CLU_016785_1_0_1"/>
<protein>
    <recommendedName>
        <fullName evidence="2">JmjC domain-containing protein</fullName>
    </recommendedName>
</protein>
<dbReference type="GO" id="GO:0005634">
    <property type="term" value="C:nucleus"/>
    <property type="evidence" value="ECO:0007669"/>
    <property type="project" value="TreeGrafter"/>
</dbReference>
<reference evidence="3 5" key="1">
    <citation type="journal article" date="2012" name="Nature">
        <title>Algal genomes reveal evolutionary mosaicism and the fate of nucleomorphs.</title>
        <authorList>
            <consortium name="DOE Joint Genome Institute"/>
            <person name="Curtis B.A."/>
            <person name="Tanifuji G."/>
            <person name="Burki F."/>
            <person name="Gruber A."/>
            <person name="Irimia M."/>
            <person name="Maruyama S."/>
            <person name="Arias M.C."/>
            <person name="Ball S.G."/>
            <person name="Gile G.H."/>
            <person name="Hirakawa Y."/>
            <person name="Hopkins J.F."/>
            <person name="Kuo A."/>
            <person name="Rensing S.A."/>
            <person name="Schmutz J."/>
            <person name="Symeonidi A."/>
            <person name="Elias M."/>
            <person name="Eveleigh R.J."/>
            <person name="Herman E.K."/>
            <person name="Klute M.J."/>
            <person name="Nakayama T."/>
            <person name="Obornik M."/>
            <person name="Reyes-Prieto A."/>
            <person name="Armbrust E.V."/>
            <person name="Aves S.J."/>
            <person name="Beiko R.G."/>
            <person name="Coutinho P."/>
            <person name="Dacks J.B."/>
            <person name="Durnford D.G."/>
            <person name="Fast N.M."/>
            <person name="Green B.R."/>
            <person name="Grisdale C.J."/>
            <person name="Hempel F."/>
            <person name="Henrissat B."/>
            <person name="Hoppner M.P."/>
            <person name="Ishida K."/>
            <person name="Kim E."/>
            <person name="Koreny L."/>
            <person name="Kroth P.G."/>
            <person name="Liu Y."/>
            <person name="Malik S.B."/>
            <person name="Maier U.G."/>
            <person name="McRose D."/>
            <person name="Mock T."/>
            <person name="Neilson J.A."/>
            <person name="Onodera N.T."/>
            <person name="Poole A.M."/>
            <person name="Pritham E.J."/>
            <person name="Richards T.A."/>
            <person name="Rocap G."/>
            <person name="Roy S.W."/>
            <person name="Sarai C."/>
            <person name="Schaack S."/>
            <person name="Shirato S."/>
            <person name="Slamovits C.H."/>
            <person name="Spencer D.F."/>
            <person name="Suzuki S."/>
            <person name="Worden A.Z."/>
            <person name="Zauner S."/>
            <person name="Barry K."/>
            <person name="Bell C."/>
            <person name="Bharti A.K."/>
            <person name="Crow J.A."/>
            <person name="Grimwood J."/>
            <person name="Kramer R."/>
            <person name="Lindquist E."/>
            <person name="Lucas S."/>
            <person name="Salamov A."/>
            <person name="McFadden G.I."/>
            <person name="Lane C.E."/>
            <person name="Keeling P.J."/>
            <person name="Gray M.W."/>
            <person name="Grigoriev I.V."/>
            <person name="Archibald J.M."/>
        </authorList>
    </citation>
    <scope>NUCLEOTIDE SEQUENCE</scope>
    <source>
        <strain evidence="3 5">CCMP2712</strain>
    </source>
</reference>
<dbReference type="GO" id="GO:0045905">
    <property type="term" value="P:positive regulation of translational termination"/>
    <property type="evidence" value="ECO:0007669"/>
    <property type="project" value="TreeGrafter"/>
</dbReference>
<dbReference type="OMA" id="WHTARIL"/>
<dbReference type="OrthoDB" id="425950at2759"/>
<dbReference type="Pfam" id="PF13621">
    <property type="entry name" value="Cupin_8"/>
    <property type="match status" value="1"/>
</dbReference>
<dbReference type="InterPro" id="IPR003347">
    <property type="entry name" value="JmjC_dom"/>
</dbReference>
<dbReference type="GeneID" id="17297607"/>
<feature type="compositionally biased region" description="Acidic residues" evidence="1">
    <location>
        <begin position="292"/>
        <end position="302"/>
    </location>
</feature>
<evidence type="ECO:0000313" key="4">
    <source>
        <dbReference type="EnsemblProtists" id="EKX40969"/>
    </source>
</evidence>
<dbReference type="SMART" id="SM00558">
    <property type="entry name" value="JmjC"/>
    <property type="match status" value="1"/>
</dbReference>
<evidence type="ECO:0000313" key="5">
    <source>
        <dbReference type="Proteomes" id="UP000011087"/>
    </source>
</evidence>
<dbReference type="PROSITE" id="PS51184">
    <property type="entry name" value="JMJC"/>
    <property type="match status" value="1"/>
</dbReference>
<dbReference type="EnsemblProtists" id="EKX40969">
    <property type="protein sequence ID" value="EKX40969"/>
    <property type="gene ID" value="GUITHDRAFT_153966"/>
</dbReference>
<feature type="region of interest" description="Disordered" evidence="1">
    <location>
        <begin position="280"/>
        <end position="302"/>
    </location>
</feature>
<dbReference type="EMBL" id="JH993027">
    <property type="protein sequence ID" value="EKX40969.1"/>
    <property type="molecule type" value="Genomic_DNA"/>
</dbReference>
<feature type="domain" description="JmjC" evidence="2">
    <location>
        <begin position="69"/>
        <end position="233"/>
    </location>
</feature>
<sequence>MPVVLTGAMDGWPAWKVGSRKWSLQWFRQTYGNVVCPIDIGGKKTTMTLDEYISKFQEYENLPAGSSTPYLRTWYFSDDIPELVEDFSPPDHFHANDMFENLSPDLRPPFRWLFFGPKGTESKLHVDIWETDAWLGMLEGEKLFTLYHPAHRKYIEREENEWVDLLKPPNSHKFPDQSKAVPAQTILKAGEIIYIPRKWPHHALALSESISLTLNFAPLCVRKSILKHVVPYTRNRARCQMVLGRRLKASDNLMQLCIHGGTIKYGDMCSDDAAVARNPMQAADDPAASASPDEDGDAAPVT</sequence>
<feature type="compositionally biased region" description="Low complexity" evidence="1">
    <location>
        <begin position="282"/>
        <end position="291"/>
    </location>
</feature>
<evidence type="ECO:0000313" key="3">
    <source>
        <dbReference type="EMBL" id="EKX40969.1"/>
    </source>
</evidence>
<name>L1IYI9_GUITC</name>
<dbReference type="GO" id="GO:0043565">
    <property type="term" value="F:sequence-specific DNA binding"/>
    <property type="evidence" value="ECO:0007669"/>
    <property type="project" value="TreeGrafter"/>
</dbReference>
<accession>L1IYI9</accession>
<gene>
    <name evidence="3" type="ORF">GUITHDRAFT_153966</name>
</gene>
<dbReference type="KEGG" id="gtt:GUITHDRAFT_153966"/>
<dbReference type="SUPFAM" id="SSF51197">
    <property type="entry name" value="Clavaminate synthase-like"/>
    <property type="match status" value="1"/>
</dbReference>
<dbReference type="STRING" id="905079.L1IYI9"/>